<dbReference type="EMBL" id="FN655290">
    <property type="protein sequence ID" value="CBY38666.1"/>
    <property type="molecule type" value="Genomic_DNA"/>
</dbReference>
<keyword evidence="9" id="KW-0119">Carbohydrate metabolism</keyword>
<keyword evidence="8 9" id="KW-0325">Glycoprotein</keyword>
<name>E4YT77_OIKDI</name>
<keyword evidence="4" id="KW-0812">Transmembrane</keyword>
<reference evidence="10" key="1">
    <citation type="journal article" date="2010" name="Science">
        <title>Plasticity of animal genome architecture unmasked by rapid evolution of a pelagic tunicate.</title>
        <authorList>
            <person name="Denoeud F."/>
            <person name="Henriet S."/>
            <person name="Mungpakdee S."/>
            <person name="Aury J.M."/>
            <person name="Da Silva C."/>
            <person name="Brinkmann H."/>
            <person name="Mikhaleva J."/>
            <person name="Olsen L.C."/>
            <person name="Jubin C."/>
            <person name="Canestro C."/>
            <person name="Bouquet J.M."/>
            <person name="Danks G."/>
            <person name="Poulain J."/>
            <person name="Campsteijn C."/>
            <person name="Adamski M."/>
            <person name="Cross I."/>
            <person name="Yadetie F."/>
            <person name="Muffato M."/>
            <person name="Louis A."/>
            <person name="Butcher S."/>
            <person name="Tsagkogeorga G."/>
            <person name="Konrad A."/>
            <person name="Singh S."/>
            <person name="Jensen M.F."/>
            <person name="Cong E.H."/>
            <person name="Eikeseth-Otteraa H."/>
            <person name="Noel B."/>
            <person name="Anthouard V."/>
            <person name="Porcel B.M."/>
            <person name="Kachouri-Lafond R."/>
            <person name="Nishino A."/>
            <person name="Ugolini M."/>
            <person name="Chourrout P."/>
            <person name="Nishida H."/>
            <person name="Aasland R."/>
            <person name="Huzurbazar S."/>
            <person name="Westhof E."/>
            <person name="Delsuc F."/>
            <person name="Lehrach H."/>
            <person name="Reinhardt R."/>
            <person name="Weissenbach J."/>
            <person name="Roy S.W."/>
            <person name="Artiguenave F."/>
            <person name="Postlethwait J.H."/>
            <person name="Manak J.R."/>
            <person name="Thompson E.M."/>
            <person name="Jaillon O."/>
            <person name="Du Pasquier L."/>
            <person name="Boudinot P."/>
            <person name="Liberles D.A."/>
            <person name="Volff J.N."/>
            <person name="Philippe H."/>
            <person name="Lenhard B."/>
            <person name="Roest Crollius H."/>
            <person name="Wincker P."/>
            <person name="Chourrout D."/>
        </authorList>
    </citation>
    <scope>NUCLEOTIDE SEQUENCE [LARGE SCALE GENOMIC DNA]</scope>
</reference>
<keyword evidence="3 9" id="KW-0808">Transferase</keyword>
<keyword evidence="5" id="KW-1133">Transmembrane helix</keyword>
<dbReference type="PANTHER" id="PTHR12137">
    <property type="entry name" value="CARBOHYDRATE SULFOTRANSFERASE"/>
    <property type="match status" value="1"/>
</dbReference>
<evidence type="ECO:0000256" key="1">
    <source>
        <dbReference type="ARBA" id="ARBA00004323"/>
    </source>
</evidence>
<dbReference type="GO" id="GO:0000139">
    <property type="term" value="C:Golgi membrane"/>
    <property type="evidence" value="ECO:0007669"/>
    <property type="project" value="UniProtKB-SubCell"/>
</dbReference>
<dbReference type="Proteomes" id="UP000011014">
    <property type="component" value="Unassembled WGS sequence"/>
</dbReference>
<gene>
    <name evidence="10" type="ORF">GSOID_T00019178001</name>
</gene>
<dbReference type="GO" id="GO:0016051">
    <property type="term" value="P:carbohydrate biosynthetic process"/>
    <property type="evidence" value="ECO:0007669"/>
    <property type="project" value="InterPro"/>
</dbReference>
<evidence type="ECO:0000256" key="2">
    <source>
        <dbReference type="ARBA" id="ARBA00006339"/>
    </source>
</evidence>
<dbReference type="InterPro" id="IPR018011">
    <property type="entry name" value="Carb_sulfotrans_8-10"/>
</dbReference>
<dbReference type="AlphaFoldDB" id="E4YT77"/>
<dbReference type="PANTHER" id="PTHR12137:SF54">
    <property type="entry name" value="CARBOHYDRATE SULFOTRANSFERASE"/>
    <property type="match status" value="1"/>
</dbReference>
<keyword evidence="7" id="KW-0472">Membrane</keyword>
<keyword evidence="6 9" id="KW-0333">Golgi apparatus</keyword>
<dbReference type="Pfam" id="PF03567">
    <property type="entry name" value="Sulfotransfer_2"/>
    <property type="match status" value="1"/>
</dbReference>
<evidence type="ECO:0000313" key="10">
    <source>
        <dbReference type="EMBL" id="CBY38666.1"/>
    </source>
</evidence>
<evidence type="ECO:0000256" key="6">
    <source>
        <dbReference type="ARBA" id="ARBA00023034"/>
    </source>
</evidence>
<dbReference type="InterPro" id="IPR005331">
    <property type="entry name" value="Sulfotransferase"/>
</dbReference>
<evidence type="ECO:0000256" key="5">
    <source>
        <dbReference type="ARBA" id="ARBA00022989"/>
    </source>
</evidence>
<evidence type="ECO:0000256" key="8">
    <source>
        <dbReference type="ARBA" id="ARBA00023180"/>
    </source>
</evidence>
<keyword evidence="9" id="KW-0735">Signal-anchor</keyword>
<protein>
    <recommendedName>
        <fullName evidence="9">Carbohydrate sulfotransferase</fullName>
        <ecNumber evidence="9">2.8.2.-</ecNumber>
    </recommendedName>
</protein>
<proteinExistence type="inferred from homology"/>
<accession>E4YT77</accession>
<evidence type="ECO:0000256" key="7">
    <source>
        <dbReference type="ARBA" id="ARBA00023136"/>
    </source>
</evidence>
<comment type="subcellular location">
    <subcellularLocation>
        <location evidence="1 9">Golgi apparatus membrane</location>
        <topology evidence="1 9">Single-pass type II membrane protein</topology>
    </subcellularLocation>
</comment>
<evidence type="ECO:0000256" key="4">
    <source>
        <dbReference type="ARBA" id="ARBA00022692"/>
    </source>
</evidence>
<comment type="similarity">
    <text evidence="2 9">Belongs to the sulfotransferase 2 family.</text>
</comment>
<dbReference type="EC" id="2.8.2.-" evidence="9"/>
<sequence>MKRDVQFLSALSLLLFSLLIFCYVGLFEHATWSKISFRTGQYPIPSFIKRSIAAGGKSAVEDVTIDPQESIYSELAALEGTKKSVSTINIKVNSPRQKQQSSQPAQIIQFPVNDTIKDNPTFQTFQKRKEHLNFVCQRIRQVIDLNQKNADNFDELDRFQKELKSSTADQNVCKPITHPAGLLDNLFKSEEYKIRTCLPTKTGSTSWLRTLISLETYHGSKRPDEVHESWGSYSQKMLKNAWLLEDQVKAKTGDLRWMSLMTVRHPMARLYSAWKDKFRKGQPWLKVIEHQFKYYLLRLEQNDMSASKYEYSFEAFVELVALTDFDGQRDRHWTSIHTYCNPCAIPYEFIIKQEYGYKENDYLLQVYDQKGEFSNLKSIPKKSQWGHQIEEKPIEIEDMLEPWKEISKNTIKQIYKTFYLDFVYFDYSIDEFLAVGKEDNKSLEDVKKVLKPKMTAQSSKVKWMDTNHCRDSFDEACQFTEMAGFRLNCKGFRKFNFSTIEEAQEFACRNEEITGIGLTAGKYCVSTIEGTLTKTTEKGRSKSWIKKEHPVLISK</sequence>
<dbReference type="GO" id="GO:0008146">
    <property type="term" value="F:sulfotransferase activity"/>
    <property type="evidence" value="ECO:0007669"/>
    <property type="project" value="InterPro"/>
</dbReference>
<organism evidence="10">
    <name type="scientific">Oikopleura dioica</name>
    <name type="common">Tunicate</name>
    <dbReference type="NCBI Taxonomy" id="34765"/>
    <lineage>
        <taxon>Eukaryota</taxon>
        <taxon>Metazoa</taxon>
        <taxon>Chordata</taxon>
        <taxon>Tunicata</taxon>
        <taxon>Appendicularia</taxon>
        <taxon>Copelata</taxon>
        <taxon>Oikopleuridae</taxon>
        <taxon>Oikopleura</taxon>
    </lineage>
</organism>
<evidence type="ECO:0000256" key="3">
    <source>
        <dbReference type="ARBA" id="ARBA00022679"/>
    </source>
</evidence>
<evidence type="ECO:0000256" key="9">
    <source>
        <dbReference type="RuleBase" id="RU364020"/>
    </source>
</evidence>